<organism evidence="1 2">
    <name type="scientific">Cnuella takakiae</name>
    <dbReference type="NCBI Taxonomy" id="1302690"/>
    <lineage>
        <taxon>Bacteria</taxon>
        <taxon>Pseudomonadati</taxon>
        <taxon>Bacteroidota</taxon>
        <taxon>Chitinophagia</taxon>
        <taxon>Chitinophagales</taxon>
        <taxon>Chitinophagaceae</taxon>
        <taxon>Cnuella</taxon>
    </lineage>
</organism>
<dbReference type="InterPro" id="IPR011990">
    <property type="entry name" value="TPR-like_helical_dom_sf"/>
</dbReference>
<dbReference type="Proteomes" id="UP000184368">
    <property type="component" value="Unassembled WGS sequence"/>
</dbReference>
<reference evidence="1 2" key="1">
    <citation type="submission" date="2016-11" db="EMBL/GenBank/DDBJ databases">
        <authorList>
            <person name="Jaros S."/>
            <person name="Januszkiewicz K."/>
            <person name="Wedrychowicz H."/>
        </authorList>
    </citation>
    <scope>NUCLEOTIDE SEQUENCE [LARGE SCALE GENOMIC DNA]</scope>
    <source>
        <strain evidence="1 2">DSM 26897</strain>
    </source>
</reference>
<keyword evidence="2" id="KW-1185">Reference proteome</keyword>
<dbReference type="AlphaFoldDB" id="A0A1M4WED1"/>
<dbReference type="OrthoDB" id="1489643at2"/>
<dbReference type="PROSITE" id="PS51257">
    <property type="entry name" value="PROKAR_LIPOPROTEIN"/>
    <property type="match status" value="1"/>
</dbReference>
<proteinExistence type="predicted"/>
<evidence type="ECO:0000313" key="2">
    <source>
        <dbReference type="Proteomes" id="UP000184368"/>
    </source>
</evidence>
<dbReference type="EMBL" id="FQUO01000003">
    <property type="protein sequence ID" value="SHE79564.1"/>
    <property type="molecule type" value="Genomic_DNA"/>
</dbReference>
<evidence type="ECO:0000313" key="1">
    <source>
        <dbReference type="EMBL" id="SHE79564.1"/>
    </source>
</evidence>
<protein>
    <submittedName>
        <fullName evidence="1">Uncharacterized protein</fullName>
    </submittedName>
</protein>
<dbReference type="STRING" id="1302690.BUE76_07390"/>
<dbReference type="SUPFAM" id="SSF48452">
    <property type="entry name" value="TPR-like"/>
    <property type="match status" value="1"/>
</dbReference>
<accession>A0A1M4WED1</accession>
<sequence length="383" mass="44876">MTKFYLIAFLLFFAACKSPQKIYDQGNFDAAIERAVKKLQRDPNDAASRRVVKDAYEDAVAQQESEIRNLLATAGEERFIQVYRKYNYLQGLYHTISQSPVAQKTVQPTDYTSYLATYRDKAAELYVERGRRYAEADSKRGYQEAWRAFRAAQDLKPGDPEIRSLVADAYREAITVVMVLPMDSYGSNYYFSNSSFQLRNFQDRLIRQLNYSTNDDFIKYYSEWDAMSRDMRPDQLMEMRLGRMRFGQPFDRTESRKVQKEVVVKETVYKKDSVVKEYATVSATIYTTHRTLISEAGLLLTSRDPNGRILWNDEFGGQHRWEVKLVTWKGDERALSDADKQYINNNQPGDQRVPREDEIVDELLRQILNDLALRLRSNYRKHF</sequence>
<dbReference type="Gene3D" id="1.25.40.10">
    <property type="entry name" value="Tetratricopeptide repeat domain"/>
    <property type="match status" value="1"/>
</dbReference>
<gene>
    <name evidence="1" type="ORF">SAMN05444008_1031</name>
</gene>
<dbReference type="RefSeq" id="WP_073040369.1">
    <property type="nucleotide sequence ID" value="NZ_FQUO01000003.1"/>
</dbReference>
<name>A0A1M4WED1_9BACT</name>